<dbReference type="CDD" id="cd00303">
    <property type="entry name" value="retropepsin_like"/>
    <property type="match status" value="1"/>
</dbReference>
<dbReference type="InterPro" id="IPR021109">
    <property type="entry name" value="Peptidase_aspartic_dom_sf"/>
</dbReference>
<dbReference type="InterPro" id="IPR001878">
    <property type="entry name" value="Znf_CCHC"/>
</dbReference>
<dbReference type="SUPFAM" id="SSF56672">
    <property type="entry name" value="DNA/RNA polymerases"/>
    <property type="match status" value="1"/>
</dbReference>
<evidence type="ECO:0000256" key="2">
    <source>
        <dbReference type="ARBA" id="ARBA00022695"/>
    </source>
</evidence>
<keyword evidence="3" id="KW-0540">Nuclease</keyword>
<feature type="region of interest" description="Disordered" evidence="6">
    <location>
        <begin position="854"/>
        <end position="893"/>
    </location>
</feature>
<feature type="domain" description="CCHC-type" evidence="7">
    <location>
        <begin position="372"/>
        <end position="387"/>
    </location>
</feature>
<dbReference type="Pfam" id="PF00098">
    <property type="entry name" value="zf-CCHC"/>
    <property type="match status" value="1"/>
</dbReference>
<keyword evidence="8" id="KW-1185">Reference proteome</keyword>
<dbReference type="InterPro" id="IPR043502">
    <property type="entry name" value="DNA/RNA_pol_sf"/>
</dbReference>
<protein>
    <submittedName>
        <fullName evidence="9">CCHC-type domain-containing protein</fullName>
    </submittedName>
</protein>
<evidence type="ECO:0000256" key="4">
    <source>
        <dbReference type="ARBA" id="ARBA00022759"/>
    </source>
</evidence>
<feature type="compositionally biased region" description="Polar residues" evidence="6">
    <location>
        <begin position="395"/>
        <end position="416"/>
    </location>
</feature>
<keyword evidence="4" id="KW-0378">Hydrolase</keyword>
<keyword evidence="2" id="KW-0548">Nucleotidyltransferase</keyword>
<dbReference type="InterPro" id="IPR036875">
    <property type="entry name" value="Znf_CCHC_sf"/>
</dbReference>
<dbReference type="GO" id="GO:0016779">
    <property type="term" value="F:nucleotidyltransferase activity"/>
    <property type="evidence" value="ECO:0007669"/>
    <property type="project" value="UniProtKB-KW"/>
</dbReference>
<dbReference type="PROSITE" id="PS50158">
    <property type="entry name" value="ZF_CCHC"/>
    <property type="match status" value="1"/>
</dbReference>
<reference evidence="9" key="3">
    <citation type="submission" date="2016-06" db="UniProtKB">
        <authorList>
            <consortium name="WormBaseParasite"/>
        </authorList>
    </citation>
    <scope>IDENTIFICATION</scope>
</reference>
<dbReference type="SUPFAM" id="SSF50630">
    <property type="entry name" value="Acid proteases"/>
    <property type="match status" value="1"/>
</dbReference>
<dbReference type="Gene3D" id="3.10.10.10">
    <property type="entry name" value="HIV Type 1 Reverse Transcriptase, subunit A, domain 1"/>
    <property type="match status" value="1"/>
</dbReference>
<sequence length="893" mass="100803">MIQQLEETDVLQMGAFDDPSQRKHRRISRPRVRSRQPDHMYDEYSICHLIRSLQNPDLALTLELARKPGMIFDEQTSCETITSQCSANAKGNSINDHKKTATTAAERGIFRVTAGSREACAYQNRPNVENDRRSELLMAQAIKSLDGFAYSMTLNNLRELKGNAGSDAVKAFFRQFDVATEDWPESKRLSALKSKCSGRAERAFNVAVSNNPFRYGSIRRAMIQQLEETDVLQMGAFDELMAGVRRRANESIDELADRVSGLVKRAYPGLPDHTYDEYSIRHLIRSLQNPDLALTLELARKPGMIFDEFVALTARAEATQRAARIPEQKPKSFPQPLNQAVQLRNNYQPMFSQRNTPENYPRQSDQRPQGNCYNCGRMGHFSRDCRQPRRDQRSSNEYGHSVSATGANNTPMVEPSKSTHQFVTNRQQPQSKNFLRQNFLVEQQEIPGKETANVLIGGISTENTELAEFFEQNQGGKEKEEREEQSCPVGKIMLVAVTIHGHEAEAMLDGGAQVSLISSTFFSKLIPVLDVTEDEIRSIRNGPRVVDINGKDVPYYGRVSLPVTRKGKQTQIWLHVTRASFGYDLLFGTNALDDLGFKLLDATTGQAISFKRIEEAASNSVHVIYRTTLLPQTTTLVEVEEEESVKIEPTVTVANKGKLVVPVTNFSAIPITLEEEVREIRIERKVRDEGEEESRLEEMRKIWRPKVTNLSEAELGEIEEVISEFEEIFALNDSELTQTSLAEHEIDTGTAAPVKNRMRPVPYAYREKVSGMIQEYLERDIIQASNSPWASPIVLVPKKDGSLRFCVDYRGINAVTKKDAFPLPNIDQIHRSLTRSANGRSEVGRDYHSVSSFSPIRQHPYHRGGGRANSFSGSGGRARRGFGRFGNWDNRRH</sequence>
<keyword evidence="1" id="KW-0808">Transferase</keyword>
<dbReference type="GO" id="GO:0008270">
    <property type="term" value="F:zinc ion binding"/>
    <property type="evidence" value="ECO:0007669"/>
    <property type="project" value="UniProtKB-KW"/>
</dbReference>
<dbReference type="SUPFAM" id="SSF57756">
    <property type="entry name" value="Retrovirus zinc finger-like domains"/>
    <property type="match status" value="1"/>
</dbReference>
<feature type="compositionally biased region" description="Basic and acidic residues" evidence="6">
    <location>
        <begin position="381"/>
        <end position="394"/>
    </location>
</feature>
<evidence type="ECO:0000313" key="8">
    <source>
        <dbReference type="Proteomes" id="UP000050741"/>
    </source>
</evidence>
<dbReference type="SMART" id="SM00343">
    <property type="entry name" value="ZnF_C2HC"/>
    <property type="match status" value="1"/>
</dbReference>
<dbReference type="InterPro" id="IPR050951">
    <property type="entry name" value="Retrovirus_Pol_polyprotein"/>
</dbReference>
<dbReference type="Gene3D" id="2.40.70.10">
    <property type="entry name" value="Acid Proteases"/>
    <property type="match status" value="1"/>
</dbReference>
<dbReference type="Proteomes" id="UP000050741">
    <property type="component" value="Unassembled WGS sequence"/>
</dbReference>
<evidence type="ECO:0000313" key="9">
    <source>
        <dbReference type="WBParaSite" id="GPLIN_000314100"/>
    </source>
</evidence>
<name>A0A183BRA5_GLOPA</name>
<dbReference type="GO" id="GO:0019899">
    <property type="term" value="F:enzyme binding"/>
    <property type="evidence" value="ECO:0007669"/>
    <property type="project" value="UniProtKB-ARBA"/>
</dbReference>
<feature type="region of interest" description="Disordered" evidence="6">
    <location>
        <begin position="351"/>
        <end position="416"/>
    </location>
</feature>
<dbReference type="AlphaFoldDB" id="A0A183BRA5"/>
<dbReference type="Gene3D" id="4.10.60.10">
    <property type="entry name" value="Zinc finger, CCHC-type"/>
    <property type="match status" value="1"/>
</dbReference>
<dbReference type="WBParaSite" id="GPLIN_000314100">
    <property type="protein sequence ID" value="GPLIN_000314100"/>
    <property type="gene ID" value="GPLIN_000314100"/>
</dbReference>
<keyword evidence="5" id="KW-0863">Zinc-finger</keyword>
<evidence type="ECO:0000256" key="3">
    <source>
        <dbReference type="ARBA" id="ARBA00022722"/>
    </source>
</evidence>
<dbReference type="PANTHER" id="PTHR37984">
    <property type="entry name" value="PROTEIN CBG26694"/>
    <property type="match status" value="1"/>
</dbReference>
<keyword evidence="5" id="KW-0479">Metal-binding</keyword>
<evidence type="ECO:0000256" key="1">
    <source>
        <dbReference type="ARBA" id="ARBA00022679"/>
    </source>
</evidence>
<dbReference type="PANTHER" id="PTHR37984:SF5">
    <property type="entry name" value="PROTEIN NYNRIN-LIKE"/>
    <property type="match status" value="1"/>
</dbReference>
<evidence type="ECO:0000256" key="5">
    <source>
        <dbReference type="PROSITE-ProRule" id="PRU00047"/>
    </source>
</evidence>
<evidence type="ECO:0000256" key="6">
    <source>
        <dbReference type="SAM" id="MobiDB-lite"/>
    </source>
</evidence>
<keyword evidence="4" id="KW-0255">Endonuclease</keyword>
<accession>A0A183BRA5</accession>
<evidence type="ECO:0000259" key="7">
    <source>
        <dbReference type="PROSITE" id="PS50158"/>
    </source>
</evidence>
<dbReference type="GO" id="GO:0003676">
    <property type="term" value="F:nucleic acid binding"/>
    <property type="evidence" value="ECO:0007669"/>
    <property type="project" value="InterPro"/>
</dbReference>
<dbReference type="GO" id="GO:0004519">
    <property type="term" value="F:endonuclease activity"/>
    <property type="evidence" value="ECO:0007669"/>
    <property type="project" value="UniProtKB-KW"/>
</dbReference>
<feature type="region of interest" description="Disordered" evidence="6">
    <location>
        <begin position="1"/>
        <end position="35"/>
    </location>
</feature>
<organism evidence="8 9">
    <name type="scientific">Globodera pallida</name>
    <name type="common">Potato cyst nematode worm</name>
    <name type="synonym">Heterodera pallida</name>
    <dbReference type="NCBI Taxonomy" id="36090"/>
    <lineage>
        <taxon>Eukaryota</taxon>
        <taxon>Metazoa</taxon>
        <taxon>Ecdysozoa</taxon>
        <taxon>Nematoda</taxon>
        <taxon>Chromadorea</taxon>
        <taxon>Rhabditida</taxon>
        <taxon>Tylenchina</taxon>
        <taxon>Tylenchomorpha</taxon>
        <taxon>Tylenchoidea</taxon>
        <taxon>Heteroderidae</taxon>
        <taxon>Heteroderinae</taxon>
        <taxon>Globodera</taxon>
    </lineage>
</organism>
<proteinExistence type="predicted"/>
<feature type="compositionally biased region" description="Basic residues" evidence="6">
    <location>
        <begin position="22"/>
        <end position="34"/>
    </location>
</feature>
<feature type="compositionally biased region" description="Polar residues" evidence="6">
    <location>
        <begin position="351"/>
        <end position="372"/>
    </location>
</feature>
<keyword evidence="5" id="KW-0862">Zinc</keyword>
<reference evidence="8" key="1">
    <citation type="submission" date="2013-12" db="EMBL/GenBank/DDBJ databases">
        <authorList>
            <person name="Aslett M."/>
        </authorList>
    </citation>
    <scope>NUCLEOTIDE SEQUENCE [LARGE SCALE GENOMIC DNA]</scope>
    <source>
        <strain evidence="8">Lindley</strain>
    </source>
</reference>
<reference evidence="8" key="2">
    <citation type="submission" date="2014-05" db="EMBL/GenBank/DDBJ databases">
        <title>The genome and life-stage specific transcriptomes of Globodera pallida elucidate key aspects of plant parasitism by a cyst nematode.</title>
        <authorList>
            <person name="Cotton J.A."/>
            <person name="Lilley C.J."/>
            <person name="Jones L.M."/>
            <person name="Kikuchi T."/>
            <person name="Reid A.J."/>
            <person name="Thorpe P."/>
            <person name="Tsai I.J."/>
            <person name="Beasley H."/>
            <person name="Blok V."/>
            <person name="Cock P.J.A."/>
            <person name="Van den Akker S.E."/>
            <person name="Holroyd N."/>
            <person name="Hunt M."/>
            <person name="Mantelin S."/>
            <person name="Naghra H."/>
            <person name="Pain A."/>
            <person name="Palomares-Rius J.E."/>
            <person name="Zarowiecki M."/>
            <person name="Berriman M."/>
            <person name="Jones J.T."/>
            <person name="Urwin P.E."/>
        </authorList>
    </citation>
    <scope>NUCLEOTIDE SEQUENCE [LARGE SCALE GENOMIC DNA]</scope>
    <source>
        <strain evidence="8">Lindley</strain>
    </source>
</reference>